<dbReference type="Proteomes" id="UP001527882">
    <property type="component" value="Unassembled WGS sequence"/>
</dbReference>
<keyword evidence="3" id="KW-1185">Reference proteome</keyword>
<dbReference type="InterPro" id="IPR011256">
    <property type="entry name" value="Reg_factor_effector_dom_sf"/>
</dbReference>
<evidence type="ECO:0000313" key="2">
    <source>
        <dbReference type="EMBL" id="MCZ8513968.1"/>
    </source>
</evidence>
<dbReference type="RefSeq" id="WP_269882490.1">
    <property type="nucleotide sequence ID" value="NZ_JAQAGZ010000010.1"/>
</dbReference>
<protein>
    <submittedName>
        <fullName evidence="2">GyrI-like domain-containing protein</fullName>
    </submittedName>
</protein>
<accession>A0ABT4QAQ7</accession>
<dbReference type="Gene3D" id="3.20.80.10">
    <property type="entry name" value="Regulatory factor, effector binding domain"/>
    <property type="match status" value="1"/>
</dbReference>
<dbReference type="InterPro" id="IPR029442">
    <property type="entry name" value="GyrI-like"/>
</dbReference>
<dbReference type="EMBL" id="JAQAGZ010000010">
    <property type="protein sequence ID" value="MCZ8513968.1"/>
    <property type="molecule type" value="Genomic_DNA"/>
</dbReference>
<reference evidence="2 3" key="1">
    <citation type="submission" date="2022-12" db="EMBL/GenBank/DDBJ databases">
        <title>Draft genome sequence of Paenibacillus sp. dW9.</title>
        <authorList>
            <person name="Choi E.-W."/>
            <person name="Kim D.-U."/>
        </authorList>
    </citation>
    <scope>NUCLEOTIDE SEQUENCE [LARGE SCALE GENOMIC DNA]</scope>
    <source>
        <strain evidence="3">dW9</strain>
    </source>
</reference>
<feature type="domain" description="GyrI-like small molecule binding" evidence="1">
    <location>
        <begin position="1"/>
        <end position="131"/>
    </location>
</feature>
<dbReference type="Pfam" id="PF06445">
    <property type="entry name" value="GyrI-like"/>
    <property type="match status" value="1"/>
</dbReference>
<gene>
    <name evidence="2" type="ORF">O9H85_16375</name>
</gene>
<name>A0ABT4QAQ7_9BACL</name>
<evidence type="ECO:0000259" key="1">
    <source>
        <dbReference type="Pfam" id="PF06445"/>
    </source>
</evidence>
<organism evidence="2 3">
    <name type="scientific">Paenibacillus gyeongsangnamensis</name>
    <dbReference type="NCBI Taxonomy" id="3388067"/>
    <lineage>
        <taxon>Bacteria</taxon>
        <taxon>Bacillati</taxon>
        <taxon>Bacillota</taxon>
        <taxon>Bacilli</taxon>
        <taxon>Bacillales</taxon>
        <taxon>Paenibacillaceae</taxon>
        <taxon>Paenibacillus</taxon>
    </lineage>
</organism>
<dbReference type="SUPFAM" id="SSF55136">
    <property type="entry name" value="Probable bacterial effector-binding domain"/>
    <property type="match status" value="1"/>
</dbReference>
<evidence type="ECO:0000313" key="3">
    <source>
        <dbReference type="Proteomes" id="UP001527882"/>
    </source>
</evidence>
<comment type="caution">
    <text evidence="2">The sequence shown here is derived from an EMBL/GenBank/DDBJ whole genome shotgun (WGS) entry which is preliminary data.</text>
</comment>
<sequence length="168" mass="19405">MEARLVSGEALELLTVKAKGSMKHFQLPKDVRRAWHELQAIVERDGVEWTERNIGYVLIPQWITEPQEELELRVGIRIGRGERTPDGTERLHIPARTYALLPCRGDREQMNHAYAWIDEWIAREGLKKDTGDGVFGMEPNRLIPVNPFDIPADTIDRFDYDIMIAVKE</sequence>
<proteinExistence type="predicted"/>